<sequence length="315" mass="32503">MIVVVGEALVDLAPQEPRAGGLLRPLLGGSPYNVAVGLGRLGTPAAFLGGLSRDAFGRQLADRLTAEGVSLELAGRTDAPTTLAVVHLDDEGRASYGFYLEGTSAAGLRQQELTAVPDGAAVHVSLGAVTLETRPAGQALRQLLARRHGDALVSLDPNVRPSVIDDLPAYARLLERSIGHTGLVKVSDEDLQLLYPDLPAEQAARRWVASGPGAVVVTRGPDGAVALLASGERVEVPGERVEVADTVGAGDAFTSGLLHALGRRGAASASGVRSLDPTAWAEALRTAVRVAAITCTRQGADPPRRAELGDDLAGH</sequence>
<keyword evidence="2" id="KW-0808">Transferase</keyword>
<gene>
    <name evidence="7" type="ORF">GCM10011354_26200</name>
</gene>
<dbReference type="InterPro" id="IPR011611">
    <property type="entry name" value="PfkB_dom"/>
</dbReference>
<comment type="caution">
    <text evidence="7">The sequence shown here is derived from an EMBL/GenBank/DDBJ whole genome shotgun (WGS) entry which is preliminary data.</text>
</comment>
<organism evidence="7 8">
    <name type="scientific">Egicoccus halophilus</name>
    <dbReference type="NCBI Taxonomy" id="1670830"/>
    <lineage>
        <taxon>Bacteria</taxon>
        <taxon>Bacillati</taxon>
        <taxon>Actinomycetota</taxon>
        <taxon>Nitriliruptoria</taxon>
        <taxon>Egicoccales</taxon>
        <taxon>Egicoccaceae</taxon>
        <taxon>Egicoccus</taxon>
    </lineage>
</organism>
<reference evidence="7" key="2">
    <citation type="submission" date="2020-09" db="EMBL/GenBank/DDBJ databases">
        <authorList>
            <person name="Sun Q."/>
            <person name="Zhou Y."/>
        </authorList>
    </citation>
    <scope>NUCLEOTIDE SEQUENCE</scope>
    <source>
        <strain evidence="7">CGMCC 1.14988</strain>
    </source>
</reference>
<keyword evidence="4" id="KW-0418">Kinase</keyword>
<protein>
    <submittedName>
        <fullName evidence="7">Fructokinase</fullName>
    </submittedName>
</protein>
<evidence type="ECO:0000256" key="4">
    <source>
        <dbReference type="ARBA" id="ARBA00022777"/>
    </source>
</evidence>
<dbReference type="InterPro" id="IPR029056">
    <property type="entry name" value="Ribokinase-like"/>
</dbReference>
<keyword evidence="5" id="KW-0067">ATP-binding</keyword>
<evidence type="ECO:0000256" key="2">
    <source>
        <dbReference type="ARBA" id="ARBA00022679"/>
    </source>
</evidence>
<comment type="similarity">
    <text evidence="1">Belongs to the carbohydrate kinase PfkB family.</text>
</comment>
<accession>A0A8J3A9S9</accession>
<reference evidence="7" key="1">
    <citation type="journal article" date="2014" name="Int. J. Syst. Evol. Microbiol.">
        <title>Complete genome sequence of Corynebacterium casei LMG S-19264T (=DSM 44701T), isolated from a smear-ripened cheese.</title>
        <authorList>
            <consortium name="US DOE Joint Genome Institute (JGI-PGF)"/>
            <person name="Walter F."/>
            <person name="Albersmeier A."/>
            <person name="Kalinowski J."/>
            <person name="Ruckert C."/>
        </authorList>
    </citation>
    <scope>NUCLEOTIDE SEQUENCE</scope>
    <source>
        <strain evidence="7">CGMCC 1.14988</strain>
    </source>
</reference>
<dbReference type="CDD" id="cd01167">
    <property type="entry name" value="bac_FRK"/>
    <property type="match status" value="1"/>
</dbReference>
<keyword evidence="3" id="KW-0547">Nucleotide-binding</keyword>
<dbReference type="AlphaFoldDB" id="A0A8J3A9S9"/>
<dbReference type="PANTHER" id="PTHR43085">
    <property type="entry name" value="HEXOKINASE FAMILY MEMBER"/>
    <property type="match status" value="1"/>
</dbReference>
<evidence type="ECO:0000313" key="7">
    <source>
        <dbReference type="EMBL" id="GGI07860.1"/>
    </source>
</evidence>
<evidence type="ECO:0000259" key="6">
    <source>
        <dbReference type="Pfam" id="PF00294"/>
    </source>
</evidence>
<dbReference type="PROSITE" id="PS00584">
    <property type="entry name" value="PFKB_KINASES_2"/>
    <property type="match status" value="1"/>
</dbReference>
<dbReference type="Proteomes" id="UP000650511">
    <property type="component" value="Unassembled WGS sequence"/>
</dbReference>
<dbReference type="PANTHER" id="PTHR43085:SF1">
    <property type="entry name" value="PSEUDOURIDINE KINASE-RELATED"/>
    <property type="match status" value="1"/>
</dbReference>
<evidence type="ECO:0000256" key="5">
    <source>
        <dbReference type="ARBA" id="ARBA00022840"/>
    </source>
</evidence>
<dbReference type="Gene3D" id="3.40.1190.20">
    <property type="match status" value="1"/>
</dbReference>
<dbReference type="GO" id="GO:0005524">
    <property type="term" value="F:ATP binding"/>
    <property type="evidence" value="ECO:0007669"/>
    <property type="project" value="UniProtKB-KW"/>
</dbReference>
<name>A0A8J3A9S9_9ACTN</name>
<evidence type="ECO:0000256" key="3">
    <source>
        <dbReference type="ARBA" id="ARBA00022741"/>
    </source>
</evidence>
<dbReference type="RefSeq" id="WP_130651034.1">
    <property type="nucleotide sequence ID" value="NZ_BMHA01000009.1"/>
</dbReference>
<keyword evidence="8" id="KW-1185">Reference proteome</keyword>
<dbReference type="EMBL" id="BMHA01000009">
    <property type="protein sequence ID" value="GGI07860.1"/>
    <property type="molecule type" value="Genomic_DNA"/>
</dbReference>
<dbReference type="SUPFAM" id="SSF53613">
    <property type="entry name" value="Ribokinase-like"/>
    <property type="match status" value="1"/>
</dbReference>
<proteinExistence type="inferred from homology"/>
<evidence type="ECO:0000313" key="8">
    <source>
        <dbReference type="Proteomes" id="UP000650511"/>
    </source>
</evidence>
<dbReference type="InterPro" id="IPR050306">
    <property type="entry name" value="PfkB_Carbo_kinase"/>
</dbReference>
<dbReference type="OrthoDB" id="9795789at2"/>
<dbReference type="GO" id="GO:0016301">
    <property type="term" value="F:kinase activity"/>
    <property type="evidence" value="ECO:0007669"/>
    <property type="project" value="UniProtKB-KW"/>
</dbReference>
<dbReference type="InterPro" id="IPR002173">
    <property type="entry name" value="Carboh/pur_kinase_PfkB_CS"/>
</dbReference>
<dbReference type="Pfam" id="PF00294">
    <property type="entry name" value="PfkB"/>
    <property type="match status" value="1"/>
</dbReference>
<evidence type="ECO:0000256" key="1">
    <source>
        <dbReference type="ARBA" id="ARBA00010688"/>
    </source>
</evidence>
<feature type="domain" description="Carbohydrate kinase PfkB" evidence="6">
    <location>
        <begin position="2"/>
        <end position="302"/>
    </location>
</feature>